<comment type="caution">
    <text evidence="2">The sequence shown here is derived from an EMBL/GenBank/DDBJ whole genome shotgun (WGS) entry which is preliminary data.</text>
</comment>
<feature type="domain" description="VOC" evidence="1">
    <location>
        <begin position="2"/>
        <end position="111"/>
    </location>
</feature>
<dbReference type="AlphaFoldDB" id="A0A0L8BMB0"/>
<dbReference type="InterPro" id="IPR037523">
    <property type="entry name" value="VOC_core"/>
</dbReference>
<evidence type="ECO:0000313" key="2">
    <source>
        <dbReference type="EMBL" id="KOF15698.1"/>
    </source>
</evidence>
<accession>A0A0L8BMB0</accession>
<dbReference type="PATRIC" id="fig|106592.7.peg.2284"/>
<keyword evidence="2" id="KW-0223">Dioxygenase</keyword>
<dbReference type="RefSeq" id="WP_053250972.1">
    <property type="nucleotide sequence ID" value="NZ_LGAP01000017.1"/>
</dbReference>
<dbReference type="PROSITE" id="PS51819">
    <property type="entry name" value="VOC"/>
    <property type="match status" value="1"/>
</dbReference>
<dbReference type="Proteomes" id="UP000037425">
    <property type="component" value="Unassembled WGS sequence"/>
</dbReference>
<gene>
    <name evidence="2" type="ORF">AC244_22135</name>
</gene>
<organism evidence="2 3">
    <name type="scientific">Ensifer adhaerens</name>
    <name type="common">Sinorhizobium morelense</name>
    <dbReference type="NCBI Taxonomy" id="106592"/>
    <lineage>
        <taxon>Bacteria</taxon>
        <taxon>Pseudomonadati</taxon>
        <taxon>Pseudomonadota</taxon>
        <taxon>Alphaproteobacteria</taxon>
        <taxon>Hyphomicrobiales</taxon>
        <taxon>Rhizobiaceae</taxon>
        <taxon>Sinorhizobium/Ensifer group</taxon>
        <taxon>Ensifer</taxon>
    </lineage>
</organism>
<name>A0A0L8BMB0_ENSAD</name>
<dbReference type="EMBL" id="LGAP01000017">
    <property type="protein sequence ID" value="KOF15698.1"/>
    <property type="molecule type" value="Genomic_DNA"/>
</dbReference>
<evidence type="ECO:0000259" key="1">
    <source>
        <dbReference type="PROSITE" id="PS51819"/>
    </source>
</evidence>
<dbReference type="OrthoDB" id="9810880at2"/>
<dbReference type="Pfam" id="PF00903">
    <property type="entry name" value="Glyoxalase"/>
    <property type="match status" value="1"/>
</dbReference>
<dbReference type="InterPro" id="IPR004360">
    <property type="entry name" value="Glyas_Fos-R_dOase_dom"/>
</dbReference>
<keyword evidence="2" id="KW-0560">Oxidoreductase</keyword>
<dbReference type="GO" id="GO:0051213">
    <property type="term" value="F:dioxygenase activity"/>
    <property type="evidence" value="ECO:0007669"/>
    <property type="project" value="UniProtKB-KW"/>
</dbReference>
<dbReference type="InterPro" id="IPR029068">
    <property type="entry name" value="Glyas_Bleomycin-R_OHBP_Dase"/>
</dbReference>
<sequence length="128" mass="14164">MRLNQVTVTMPDLDAGWEFYRTLGLRPIVDARPHYVRFVCPDGGSSFSLHQGEAGGGGTTVYFECDDLDLTVSRLIEAGILFASSPADKSWLWREAEVFDPAGNRIVLYFAGANRLDPPWRVPSSADL</sequence>
<dbReference type="Gene3D" id="3.10.180.10">
    <property type="entry name" value="2,3-Dihydroxybiphenyl 1,2-Dioxygenase, domain 1"/>
    <property type="match status" value="1"/>
</dbReference>
<evidence type="ECO:0000313" key="3">
    <source>
        <dbReference type="Proteomes" id="UP000037425"/>
    </source>
</evidence>
<reference evidence="3" key="1">
    <citation type="submission" date="2015-07" db="EMBL/GenBank/DDBJ databases">
        <title>Whole genome sequence of an Ensifer adhaerens strain isolated from a cave pool in the Wind Cave National Park.</title>
        <authorList>
            <person name="Eng W.W.H."/>
            <person name="Gan H.M."/>
            <person name="Barton H.A."/>
            <person name="Savka M.A."/>
        </authorList>
    </citation>
    <scope>NUCLEOTIDE SEQUENCE [LARGE SCALE GENOMIC DNA]</scope>
    <source>
        <strain evidence="3">SD006</strain>
    </source>
</reference>
<protein>
    <submittedName>
        <fullName evidence="2">Glyoxalase/bleomycin resistance protein/dioxygenase</fullName>
    </submittedName>
</protein>
<proteinExistence type="predicted"/>
<dbReference type="SUPFAM" id="SSF54593">
    <property type="entry name" value="Glyoxalase/Bleomycin resistance protein/Dihydroxybiphenyl dioxygenase"/>
    <property type="match status" value="1"/>
</dbReference>